<feature type="transmembrane region" description="Helical" evidence="5">
    <location>
        <begin position="244"/>
        <end position="262"/>
    </location>
</feature>
<dbReference type="RefSeq" id="XP_038069057.1">
    <property type="nucleotide sequence ID" value="XM_038213129.1"/>
</dbReference>
<accession>A0A914AZC7</accession>
<dbReference type="GO" id="GO:0004930">
    <property type="term" value="F:G protein-coupled receptor activity"/>
    <property type="evidence" value="ECO:0007669"/>
    <property type="project" value="InterPro"/>
</dbReference>
<dbReference type="Proteomes" id="UP000887568">
    <property type="component" value="Unplaced"/>
</dbReference>
<organism evidence="7 8">
    <name type="scientific">Patiria miniata</name>
    <name type="common">Bat star</name>
    <name type="synonym">Asterina miniata</name>
    <dbReference type="NCBI Taxonomy" id="46514"/>
    <lineage>
        <taxon>Eukaryota</taxon>
        <taxon>Metazoa</taxon>
        <taxon>Echinodermata</taxon>
        <taxon>Eleutherozoa</taxon>
        <taxon>Asterozoa</taxon>
        <taxon>Asteroidea</taxon>
        <taxon>Valvatacea</taxon>
        <taxon>Valvatida</taxon>
        <taxon>Asterinidae</taxon>
        <taxon>Patiria</taxon>
    </lineage>
</organism>
<feature type="transmembrane region" description="Helical" evidence="5">
    <location>
        <begin position="66"/>
        <end position="87"/>
    </location>
</feature>
<reference evidence="7" key="1">
    <citation type="submission" date="2022-11" db="UniProtKB">
        <authorList>
            <consortium name="EnsemblMetazoa"/>
        </authorList>
    </citation>
    <scope>IDENTIFICATION</scope>
</reference>
<dbReference type="OrthoDB" id="10011262at2759"/>
<dbReference type="InterPro" id="IPR000276">
    <property type="entry name" value="GPCR_Rhodpsn"/>
</dbReference>
<dbReference type="Gene3D" id="1.20.1070.10">
    <property type="entry name" value="Rhodopsin 7-helix transmembrane proteins"/>
    <property type="match status" value="1"/>
</dbReference>
<sequence>MSLDYPKGISTDFDNSTQDDWTPNLLSPQLAAVYTLIACLAVLGNGMVITVMLLRRRVFSSFTNRLILHQSVIDCVAGVVFFLWRVVLQVIEKPMSFESNIYAQLMCRFINFDLFVWCMNVTSTYNLVIISLERFMATCHPVKHRNTCSSVKLKYAIGTAWAIGCIYSSHFAFLFEINEGYCQLTELETGLRVFQFSAEFTIEYLVPITILVCTYGRIIFTLTKKSANPMIGARNTTNKAKKNVLVTTILIGLMFVLCWTPIELLFLYSQLTGDWNTSLYDPFTSLVACNMLVNPVIYCFKYEKFRSELRKLVLKRCRRNRVEDGNTISMSAASSRMNANRMHVGESS</sequence>
<dbReference type="PROSITE" id="PS50262">
    <property type="entry name" value="G_PROTEIN_RECEP_F1_2"/>
    <property type="match status" value="1"/>
</dbReference>
<dbReference type="OMA" id="KSANPMI"/>
<dbReference type="Pfam" id="PF00001">
    <property type="entry name" value="7tm_1"/>
    <property type="match status" value="1"/>
</dbReference>
<name>A0A914AZC7_PATMI</name>
<dbReference type="AlphaFoldDB" id="A0A914AZC7"/>
<evidence type="ECO:0000256" key="2">
    <source>
        <dbReference type="ARBA" id="ARBA00022692"/>
    </source>
</evidence>
<feature type="transmembrane region" description="Helical" evidence="5">
    <location>
        <begin position="204"/>
        <end position="223"/>
    </location>
</feature>
<keyword evidence="8" id="KW-1185">Reference proteome</keyword>
<dbReference type="InterPro" id="IPR017452">
    <property type="entry name" value="GPCR_Rhodpsn_7TM"/>
</dbReference>
<dbReference type="EnsemblMetazoa" id="XM_038213129.1">
    <property type="protein sequence ID" value="XP_038069057.1"/>
    <property type="gene ID" value="LOC119738289"/>
</dbReference>
<evidence type="ECO:0000256" key="3">
    <source>
        <dbReference type="ARBA" id="ARBA00022989"/>
    </source>
</evidence>
<feature type="domain" description="G-protein coupled receptors family 1 profile" evidence="6">
    <location>
        <begin position="44"/>
        <end position="298"/>
    </location>
</feature>
<feature type="transmembrane region" description="Helical" evidence="5">
    <location>
        <begin position="153"/>
        <end position="175"/>
    </location>
</feature>
<feature type="transmembrane region" description="Helical" evidence="5">
    <location>
        <begin position="114"/>
        <end position="132"/>
    </location>
</feature>
<dbReference type="PANTHER" id="PTHR45698:SF1">
    <property type="entry name" value="TRACE AMINE-ASSOCIATED RECEPTOR 13C-LIKE"/>
    <property type="match status" value="1"/>
</dbReference>
<keyword evidence="4 5" id="KW-0472">Membrane</keyword>
<dbReference type="GeneID" id="119738289"/>
<proteinExistence type="predicted"/>
<feature type="transmembrane region" description="Helical" evidence="5">
    <location>
        <begin position="31"/>
        <end position="54"/>
    </location>
</feature>
<feature type="transmembrane region" description="Helical" evidence="5">
    <location>
        <begin position="282"/>
        <end position="300"/>
    </location>
</feature>
<dbReference type="SUPFAM" id="SSF81321">
    <property type="entry name" value="Family A G protein-coupled receptor-like"/>
    <property type="match status" value="1"/>
</dbReference>
<dbReference type="PRINTS" id="PR00237">
    <property type="entry name" value="GPCRRHODOPSN"/>
</dbReference>
<evidence type="ECO:0000256" key="5">
    <source>
        <dbReference type="SAM" id="Phobius"/>
    </source>
</evidence>
<evidence type="ECO:0000256" key="1">
    <source>
        <dbReference type="ARBA" id="ARBA00004370"/>
    </source>
</evidence>
<comment type="subcellular location">
    <subcellularLocation>
        <location evidence="1">Membrane</location>
    </subcellularLocation>
</comment>
<evidence type="ECO:0000259" key="6">
    <source>
        <dbReference type="PROSITE" id="PS50262"/>
    </source>
</evidence>
<dbReference type="PANTHER" id="PTHR45698">
    <property type="entry name" value="TRACE AMINE-ASSOCIATED RECEPTOR 19N-RELATED"/>
    <property type="match status" value="1"/>
</dbReference>
<protein>
    <recommendedName>
        <fullName evidence="6">G-protein coupled receptors family 1 profile domain-containing protein</fullName>
    </recommendedName>
</protein>
<dbReference type="CDD" id="cd00637">
    <property type="entry name" value="7tm_classA_rhodopsin-like"/>
    <property type="match status" value="1"/>
</dbReference>
<evidence type="ECO:0000256" key="4">
    <source>
        <dbReference type="ARBA" id="ARBA00023136"/>
    </source>
</evidence>
<dbReference type="GO" id="GO:0016020">
    <property type="term" value="C:membrane"/>
    <property type="evidence" value="ECO:0007669"/>
    <property type="project" value="UniProtKB-SubCell"/>
</dbReference>
<keyword evidence="3 5" id="KW-1133">Transmembrane helix</keyword>
<evidence type="ECO:0000313" key="8">
    <source>
        <dbReference type="Proteomes" id="UP000887568"/>
    </source>
</evidence>
<evidence type="ECO:0000313" key="7">
    <source>
        <dbReference type="EnsemblMetazoa" id="XP_038069057.1"/>
    </source>
</evidence>
<keyword evidence="2 5" id="KW-0812">Transmembrane</keyword>